<protein>
    <submittedName>
        <fullName evidence="10">Uncharacterized protein LOC101386471</fullName>
    </submittedName>
</protein>
<dbReference type="Gene3D" id="1.10.10.60">
    <property type="entry name" value="Homeodomain-like"/>
    <property type="match status" value="1"/>
</dbReference>
<feature type="region of interest" description="Disordered" evidence="7">
    <location>
        <begin position="186"/>
        <end position="217"/>
    </location>
</feature>
<evidence type="ECO:0000313" key="10">
    <source>
        <dbReference type="RefSeq" id="XP_004416556.1"/>
    </source>
</evidence>
<organism evidence="9 10">
    <name type="scientific">Odobenus rosmarus divergens</name>
    <name type="common">Pacific walrus</name>
    <dbReference type="NCBI Taxonomy" id="9708"/>
    <lineage>
        <taxon>Eukaryota</taxon>
        <taxon>Metazoa</taxon>
        <taxon>Chordata</taxon>
        <taxon>Craniata</taxon>
        <taxon>Vertebrata</taxon>
        <taxon>Euteleostomi</taxon>
        <taxon>Mammalia</taxon>
        <taxon>Eutheria</taxon>
        <taxon>Laurasiatheria</taxon>
        <taxon>Carnivora</taxon>
        <taxon>Caniformia</taxon>
        <taxon>Pinnipedia</taxon>
        <taxon>Odobenidae</taxon>
        <taxon>Odobenus</taxon>
    </lineage>
</organism>
<dbReference type="GO" id="GO:0000977">
    <property type="term" value="F:RNA polymerase II transcription regulatory region sequence-specific DNA binding"/>
    <property type="evidence" value="ECO:0007669"/>
    <property type="project" value="TreeGrafter"/>
</dbReference>
<dbReference type="PANTHER" id="PTHR46123:SF3">
    <property type="entry name" value="DOUBLE HOMEOBOX PROTEIN 1-RELATED"/>
    <property type="match status" value="1"/>
</dbReference>
<dbReference type="PANTHER" id="PTHR46123">
    <property type="entry name" value="MIX-TYPE HOMEOBOX GENE 1-RELATED"/>
    <property type="match status" value="1"/>
</dbReference>
<dbReference type="SUPFAM" id="SSF46689">
    <property type="entry name" value="Homeodomain-like"/>
    <property type="match status" value="1"/>
</dbReference>
<keyword evidence="3 5" id="KW-0371">Homeobox</keyword>
<evidence type="ECO:0000256" key="1">
    <source>
        <dbReference type="ARBA" id="ARBA00004123"/>
    </source>
</evidence>
<dbReference type="CDD" id="cd00086">
    <property type="entry name" value="homeodomain"/>
    <property type="match status" value="1"/>
</dbReference>
<evidence type="ECO:0000256" key="4">
    <source>
        <dbReference type="ARBA" id="ARBA00023242"/>
    </source>
</evidence>
<evidence type="ECO:0000256" key="5">
    <source>
        <dbReference type="PROSITE-ProRule" id="PRU00108"/>
    </source>
</evidence>
<name>A0A9B0HFV2_ODORO</name>
<gene>
    <name evidence="10" type="primary">LOC101386471</name>
</gene>
<evidence type="ECO:0000256" key="6">
    <source>
        <dbReference type="RuleBase" id="RU000682"/>
    </source>
</evidence>
<dbReference type="InterPro" id="IPR009057">
    <property type="entry name" value="Homeodomain-like_sf"/>
</dbReference>
<dbReference type="SMART" id="SM00389">
    <property type="entry name" value="HOX"/>
    <property type="match status" value="1"/>
</dbReference>
<keyword evidence="2 5" id="KW-0238">DNA-binding</keyword>
<feature type="DNA-binding region" description="Homeobox" evidence="5">
    <location>
        <begin position="134"/>
        <end position="193"/>
    </location>
</feature>
<evidence type="ECO:0000259" key="8">
    <source>
        <dbReference type="PROSITE" id="PS50071"/>
    </source>
</evidence>
<keyword evidence="9" id="KW-1185">Reference proteome</keyword>
<evidence type="ECO:0000256" key="7">
    <source>
        <dbReference type="SAM" id="MobiDB-lite"/>
    </source>
</evidence>
<accession>A0A9B0HFV2</accession>
<evidence type="ECO:0000313" key="9">
    <source>
        <dbReference type="Proteomes" id="UP000245340"/>
    </source>
</evidence>
<dbReference type="AlphaFoldDB" id="A0A9B0HFV2"/>
<sequence length="503" mass="54016">MGWDIQGWVIPGIDKTHGPGPAQSAGQCSGIQVTPSAWLPPAHQGNFHLMDQHFGCAVGVDLDVFQEQPPPVRIPTEAACFEADAERVCMGLPCVWQEGLAEGPMTTCSSCLSVPRDGHCACTTCWAEHFPKLGGRKRTYISPTQTSILLQVFDKNRFPSIATREYLARLTDLQESRIQVWFQNRRARHPGQSRSGPMKDLETHPKHSPRVTVPGEPGPLAGVRVSSPPLALSIPAIPRGRMQALAAGTNPIPYMGFAPLVFCGGPGSQALGATMVPPTQGGQGGNNFPAAEGLRSRSLMGPTLGGCLSVRHALLCPPSQGEYQQQHEHPGMVPLPFQDYPHPLADNPCQGLKEAGNPGAKALPNSGARDWETLALAAKPSKEKRSKKDTSTCLFLLPRQKVPSPGAERADRGRMLHILTLGAQGHESILARIGWEPAKQQTTAVFHLSVILSQPTSGMPWGLCLASLPREAFPKNTKMQQEGPQPLSAGIPERVPLGLTPKP</sequence>
<comment type="subcellular location">
    <subcellularLocation>
        <location evidence="1 5 6">Nucleus</location>
    </subcellularLocation>
</comment>
<evidence type="ECO:0000256" key="2">
    <source>
        <dbReference type="ARBA" id="ARBA00023125"/>
    </source>
</evidence>
<dbReference type="Proteomes" id="UP000245340">
    <property type="component" value="Unplaced"/>
</dbReference>
<feature type="domain" description="Homeobox" evidence="8">
    <location>
        <begin position="132"/>
        <end position="192"/>
    </location>
</feature>
<dbReference type="InterPro" id="IPR051306">
    <property type="entry name" value="Homeobox_regulator"/>
</dbReference>
<dbReference type="RefSeq" id="XP_004416556.1">
    <property type="nucleotide sequence ID" value="XM_004416499.1"/>
</dbReference>
<dbReference type="InterPro" id="IPR001356">
    <property type="entry name" value="HD"/>
</dbReference>
<reference evidence="10" key="1">
    <citation type="submission" date="2025-08" db="UniProtKB">
        <authorList>
            <consortium name="RefSeq"/>
        </authorList>
    </citation>
    <scope>IDENTIFICATION</scope>
</reference>
<dbReference type="GO" id="GO:0005634">
    <property type="term" value="C:nucleus"/>
    <property type="evidence" value="ECO:0007669"/>
    <property type="project" value="UniProtKB-SubCell"/>
</dbReference>
<dbReference type="Pfam" id="PF00046">
    <property type="entry name" value="Homeodomain"/>
    <property type="match status" value="1"/>
</dbReference>
<keyword evidence="4 5" id="KW-0539">Nucleus</keyword>
<feature type="region of interest" description="Disordered" evidence="7">
    <location>
        <begin position="475"/>
        <end position="503"/>
    </location>
</feature>
<dbReference type="GO" id="GO:0000981">
    <property type="term" value="F:DNA-binding transcription factor activity, RNA polymerase II-specific"/>
    <property type="evidence" value="ECO:0007669"/>
    <property type="project" value="TreeGrafter"/>
</dbReference>
<proteinExistence type="predicted"/>
<dbReference type="PROSITE" id="PS50071">
    <property type="entry name" value="HOMEOBOX_2"/>
    <property type="match status" value="1"/>
</dbReference>
<evidence type="ECO:0000256" key="3">
    <source>
        <dbReference type="ARBA" id="ARBA00023155"/>
    </source>
</evidence>